<dbReference type="AlphaFoldDB" id="A0A835YZX8"/>
<keyword evidence="3" id="KW-1185">Reference proteome</keyword>
<evidence type="ECO:0000313" key="2">
    <source>
        <dbReference type="EMBL" id="KAG5184426.1"/>
    </source>
</evidence>
<protein>
    <submittedName>
        <fullName evidence="2">Uncharacterized protein</fullName>
    </submittedName>
</protein>
<evidence type="ECO:0000256" key="1">
    <source>
        <dbReference type="SAM" id="SignalP"/>
    </source>
</evidence>
<sequence length="273" mass="27948">MMCRFPALLVVLAAMSWCGVVAFVPAASLGHRQQRTSAVAARVAPPSNTWSESLEAVAARLDDFIWGRHWSDNAAATADDGTAQALDEELLRRRSIRGAVVETRRRCLALEAELTSLLRIAGARPSRTELGAIHRAAAELEAVAAAEATAASAAVEAGVRASPRAGPTTGGGGGAWAALYAEDGVGGARGGRLLLRALGGGGGLAGDVAAAERGAADRVTYVSQNLRIARGPCGELSVYRRSAAAAAAAAAAPAGAAEEGGEQEEAEQWFWPL</sequence>
<organism evidence="2 3">
    <name type="scientific">Tribonema minus</name>
    <dbReference type="NCBI Taxonomy" id="303371"/>
    <lineage>
        <taxon>Eukaryota</taxon>
        <taxon>Sar</taxon>
        <taxon>Stramenopiles</taxon>
        <taxon>Ochrophyta</taxon>
        <taxon>PX clade</taxon>
        <taxon>Xanthophyceae</taxon>
        <taxon>Tribonematales</taxon>
        <taxon>Tribonemataceae</taxon>
        <taxon>Tribonema</taxon>
    </lineage>
</organism>
<feature type="chain" id="PRO_5032752840" evidence="1">
    <location>
        <begin position="23"/>
        <end position="273"/>
    </location>
</feature>
<proteinExistence type="predicted"/>
<name>A0A835YZX8_9STRA</name>
<dbReference type="Proteomes" id="UP000664859">
    <property type="component" value="Unassembled WGS sequence"/>
</dbReference>
<keyword evidence="1" id="KW-0732">Signal</keyword>
<accession>A0A835YZX8</accession>
<evidence type="ECO:0000313" key="3">
    <source>
        <dbReference type="Proteomes" id="UP000664859"/>
    </source>
</evidence>
<gene>
    <name evidence="2" type="ORF">JKP88DRAFT_348517</name>
</gene>
<dbReference type="EMBL" id="JAFCMP010000168">
    <property type="protein sequence ID" value="KAG5184426.1"/>
    <property type="molecule type" value="Genomic_DNA"/>
</dbReference>
<comment type="caution">
    <text evidence="2">The sequence shown here is derived from an EMBL/GenBank/DDBJ whole genome shotgun (WGS) entry which is preliminary data.</text>
</comment>
<reference evidence="2" key="1">
    <citation type="submission" date="2021-02" db="EMBL/GenBank/DDBJ databases">
        <title>First Annotated Genome of the Yellow-green Alga Tribonema minus.</title>
        <authorList>
            <person name="Mahan K.M."/>
        </authorList>
    </citation>
    <scope>NUCLEOTIDE SEQUENCE</scope>
    <source>
        <strain evidence="2">UTEX B ZZ1240</strain>
    </source>
</reference>
<feature type="signal peptide" evidence="1">
    <location>
        <begin position="1"/>
        <end position="22"/>
    </location>
</feature>